<proteinExistence type="inferred from homology"/>
<evidence type="ECO:0000256" key="11">
    <source>
        <dbReference type="ARBA" id="ARBA00029585"/>
    </source>
</evidence>
<dbReference type="CDD" id="cd03704">
    <property type="entry name" value="eRF3_C_III"/>
    <property type="match status" value="1"/>
</dbReference>
<organism evidence="17 18">
    <name type="scientific">Hortaea werneckii</name>
    <name type="common">Black yeast</name>
    <name type="synonym">Cladosporium werneckii</name>
    <dbReference type="NCBI Taxonomy" id="91943"/>
    <lineage>
        <taxon>Eukaryota</taxon>
        <taxon>Fungi</taxon>
        <taxon>Dikarya</taxon>
        <taxon>Ascomycota</taxon>
        <taxon>Pezizomycotina</taxon>
        <taxon>Dothideomycetes</taxon>
        <taxon>Dothideomycetidae</taxon>
        <taxon>Mycosphaerellales</taxon>
        <taxon>Teratosphaeriaceae</taxon>
        <taxon>Hortaea</taxon>
    </lineage>
</organism>
<evidence type="ECO:0000256" key="14">
    <source>
        <dbReference type="ARBA" id="ARBA00031881"/>
    </source>
</evidence>
<dbReference type="PRINTS" id="PR01343">
    <property type="entry name" value="YEASTERF"/>
</dbReference>
<dbReference type="FunFam" id="2.40.30.10:FF:000020">
    <property type="entry name" value="Translation elongation factor EF-1"/>
    <property type="match status" value="1"/>
</dbReference>
<keyword evidence="7" id="KW-0677">Repeat</keyword>
<dbReference type="Pfam" id="PF22594">
    <property type="entry name" value="GTP-eEF1A_C"/>
    <property type="match status" value="1"/>
</dbReference>
<dbReference type="PRINTS" id="PR00315">
    <property type="entry name" value="ELONGATNFCT"/>
</dbReference>
<keyword evidence="5" id="KW-0963">Cytoplasm</keyword>
<dbReference type="GO" id="GO:0005829">
    <property type="term" value="C:cytosol"/>
    <property type="evidence" value="ECO:0007669"/>
    <property type="project" value="GOC"/>
</dbReference>
<feature type="compositionally biased region" description="Gly residues" evidence="15">
    <location>
        <begin position="79"/>
        <end position="96"/>
    </location>
</feature>
<dbReference type="GO" id="GO:0003924">
    <property type="term" value="F:GTPase activity"/>
    <property type="evidence" value="ECO:0007669"/>
    <property type="project" value="InterPro"/>
</dbReference>
<evidence type="ECO:0000256" key="13">
    <source>
        <dbReference type="ARBA" id="ARBA00030845"/>
    </source>
</evidence>
<name>A0A3M7E8I7_HORWE</name>
<dbReference type="AlphaFoldDB" id="A0A3M7E8I7"/>
<dbReference type="InterPro" id="IPR050100">
    <property type="entry name" value="TRAFAC_GTPase_members"/>
</dbReference>
<dbReference type="CDD" id="cd04089">
    <property type="entry name" value="eRF3_II"/>
    <property type="match status" value="1"/>
</dbReference>
<sequence length="733" mass="78949">MANPNGGADDWEAEADQLAQQTQQMNMQQPPPPPQQQGPPGFSTFTPGAASFQPGAASFVPGQQFGQYGYGQQYGGFPQYGGGGYAQYGQYGGYGQGFPQYGQQQYAQQFQQPQTQQQPPPQQQQAYVPPQQRQTPMIAKRGEALPTAAPQPKPAAPSPAPAANGTGPAPVKSLSIGAQETGAAPKVEKSAGGTKVMSLGIASPPPAAAAKKEGSEKTAPAAGTKASAAKAMEKTGDASTAASGNTSPTASGRSTPTPAERKAEARRADLVAQEQAQEVAEEDLEEMYGKEHVNVIFLGHVDAGKSTLGGAILYATGMVDERTMEKYKKDAKDLGRESWYLSWALDQTKEERAKGKTVEVGRGFFETEKRRYSILDAPGHKNFVPNMVSGASQADVGVLVISARKGEYETGFEKGGQTREHAVLAKTQGVNKLVVVVNKMDDPTVEWSEDRYKECTTKLTVFLKGLGYNPKTDLTFMPVAAQQACGIRDRVPKETAAWAPQYPSLLEYLDGMQALERKVGAPFMMPIAAKYRELGTMVEGKIEAGVLKKEVKYLMMPSRAEITISALYGETEDEVERAMTGEQVRLRIKGAEEEDISPGFVLCSPKRPVHCVTSFEAQIRLLELKSILSAGFQCVLHVHSATEEVTFASLLHKLEPKTNRKSKKPPGFAKQGMNIIARLEVIGGAGAVCVERFEDYPQLGRFTLRDQGQTIAIGKITKLITDMSQVESQNAAA</sequence>
<evidence type="ECO:0000313" key="18">
    <source>
        <dbReference type="Proteomes" id="UP000269276"/>
    </source>
</evidence>
<dbReference type="SUPFAM" id="SSF50447">
    <property type="entry name" value="Translation proteins"/>
    <property type="match status" value="1"/>
</dbReference>
<evidence type="ECO:0000256" key="3">
    <source>
        <dbReference type="ARBA" id="ARBA00013870"/>
    </source>
</evidence>
<evidence type="ECO:0000256" key="6">
    <source>
        <dbReference type="ARBA" id="ARBA00022553"/>
    </source>
</evidence>
<keyword evidence="6" id="KW-0597">Phosphoprotein</keyword>
<dbReference type="OrthoDB" id="342024at2759"/>
<dbReference type="GO" id="GO:0002184">
    <property type="term" value="P:cytoplasmic translational termination"/>
    <property type="evidence" value="ECO:0007669"/>
    <property type="project" value="UniProtKB-ARBA"/>
</dbReference>
<dbReference type="SUPFAM" id="SSF50465">
    <property type="entry name" value="EF-Tu/eEF-1alpha/eIF2-gamma C-terminal domain"/>
    <property type="match status" value="1"/>
</dbReference>
<reference evidence="17 18" key="1">
    <citation type="journal article" date="2018" name="BMC Genomics">
        <title>Genomic evidence for intraspecific hybridization in a clonal and extremely halotolerant yeast.</title>
        <authorList>
            <person name="Gostincar C."/>
            <person name="Stajich J.E."/>
            <person name="Zupancic J."/>
            <person name="Zalar P."/>
            <person name="Gunde-Cimerman N."/>
        </authorList>
    </citation>
    <scope>NUCLEOTIDE SEQUENCE [LARGE SCALE GENOMIC DNA]</scope>
    <source>
        <strain evidence="17 18">EXF-2682</strain>
    </source>
</reference>
<dbReference type="InterPro" id="IPR003285">
    <property type="entry name" value="Sup35"/>
</dbReference>
<evidence type="ECO:0000256" key="1">
    <source>
        <dbReference type="ARBA" id="ARBA00004496"/>
    </source>
</evidence>
<dbReference type="VEuPathDB" id="FungiDB:BTJ68_07712"/>
<feature type="compositionally biased region" description="Polar residues" evidence="15">
    <location>
        <begin position="237"/>
        <end position="257"/>
    </location>
</feature>
<feature type="compositionally biased region" description="Basic and acidic residues" evidence="15">
    <location>
        <begin position="259"/>
        <end position="269"/>
    </location>
</feature>
<evidence type="ECO:0000256" key="8">
    <source>
        <dbReference type="ARBA" id="ARBA00022741"/>
    </source>
</evidence>
<dbReference type="EMBL" id="QWIP01000121">
    <property type="protein sequence ID" value="RMY72364.1"/>
    <property type="molecule type" value="Genomic_DNA"/>
</dbReference>
<dbReference type="Gene3D" id="3.40.50.300">
    <property type="entry name" value="P-loop containing nucleotide triphosphate hydrolases"/>
    <property type="match status" value="1"/>
</dbReference>
<dbReference type="PANTHER" id="PTHR23115">
    <property type="entry name" value="TRANSLATION FACTOR"/>
    <property type="match status" value="1"/>
</dbReference>
<dbReference type="CDD" id="cd01883">
    <property type="entry name" value="EF1_alpha"/>
    <property type="match status" value="1"/>
</dbReference>
<evidence type="ECO:0000256" key="5">
    <source>
        <dbReference type="ARBA" id="ARBA00022490"/>
    </source>
</evidence>
<keyword evidence="10" id="KW-0342">GTP-binding</keyword>
<protein>
    <recommendedName>
        <fullName evidence="3">Elongation factor 1-alpha</fullName>
    </recommendedName>
    <alternativeName>
        <fullName evidence="14">ERF-3</fullName>
    </alternativeName>
    <alternativeName>
        <fullName evidence="13">ERF2</fullName>
    </alternativeName>
    <alternativeName>
        <fullName evidence="4">Eukaryotic peptide chain release factor GTP-binding subunit</fullName>
    </alternativeName>
    <alternativeName>
        <fullName evidence="11">Polypeptide release factor 3</fullName>
    </alternativeName>
    <alternativeName>
        <fullName evidence="12">Translation release factor 3</fullName>
    </alternativeName>
</protein>
<dbReference type="InterPro" id="IPR009000">
    <property type="entry name" value="Transl_B-barrel_sf"/>
</dbReference>
<evidence type="ECO:0000256" key="2">
    <source>
        <dbReference type="ARBA" id="ARBA00007249"/>
    </source>
</evidence>
<feature type="compositionally biased region" description="Low complexity" evidence="15">
    <location>
        <begin position="97"/>
        <end position="132"/>
    </location>
</feature>
<feature type="domain" description="Tr-type G" evidence="16">
    <location>
        <begin position="290"/>
        <end position="518"/>
    </location>
</feature>
<keyword evidence="8" id="KW-0547">Nucleotide-binding</keyword>
<accession>A0A3M7E8I7</accession>
<dbReference type="InterPro" id="IPR009001">
    <property type="entry name" value="Transl_elong_EF1A/Init_IF2_C"/>
</dbReference>
<evidence type="ECO:0000256" key="7">
    <source>
        <dbReference type="ARBA" id="ARBA00022737"/>
    </source>
</evidence>
<dbReference type="FunFam" id="2.40.30.10:FF:000017">
    <property type="entry name" value="Eukaryotic peptide chain release factor GTP-binding subunit"/>
    <property type="match status" value="1"/>
</dbReference>
<comment type="similarity">
    <text evidence="2">Belongs to the TRAFAC class translation factor GTPase superfamily. Classic translation factor GTPase family. EF-Tu/EF-1A subfamily.</text>
</comment>
<keyword evidence="9" id="KW-0648">Protein biosynthesis</keyword>
<evidence type="ECO:0000256" key="4">
    <source>
        <dbReference type="ARBA" id="ARBA00015765"/>
    </source>
</evidence>
<feature type="compositionally biased region" description="Pro residues" evidence="15">
    <location>
        <begin position="149"/>
        <end position="160"/>
    </location>
</feature>
<evidence type="ECO:0000256" key="9">
    <source>
        <dbReference type="ARBA" id="ARBA00022917"/>
    </source>
</evidence>
<dbReference type="Gene3D" id="2.40.30.10">
    <property type="entry name" value="Translation factors"/>
    <property type="match status" value="2"/>
</dbReference>
<evidence type="ECO:0000259" key="16">
    <source>
        <dbReference type="PROSITE" id="PS51722"/>
    </source>
</evidence>
<dbReference type="PROSITE" id="PS00301">
    <property type="entry name" value="G_TR_1"/>
    <property type="match status" value="1"/>
</dbReference>
<dbReference type="GO" id="GO:0000288">
    <property type="term" value="P:nuclear-transcribed mRNA catabolic process, deadenylation-dependent decay"/>
    <property type="evidence" value="ECO:0007669"/>
    <property type="project" value="InterPro"/>
</dbReference>
<feature type="region of interest" description="Disordered" evidence="15">
    <location>
        <begin position="79"/>
        <end position="278"/>
    </location>
</feature>
<evidence type="ECO:0000313" key="17">
    <source>
        <dbReference type="EMBL" id="RMY72364.1"/>
    </source>
</evidence>
<evidence type="ECO:0000256" key="10">
    <source>
        <dbReference type="ARBA" id="ARBA00023134"/>
    </source>
</evidence>
<dbReference type="InterPro" id="IPR000795">
    <property type="entry name" value="T_Tr_GTP-bd_dom"/>
</dbReference>
<dbReference type="PROSITE" id="PS51722">
    <property type="entry name" value="G_TR_2"/>
    <property type="match status" value="1"/>
</dbReference>
<dbReference type="GO" id="GO:0003747">
    <property type="term" value="F:translation release factor activity"/>
    <property type="evidence" value="ECO:0007669"/>
    <property type="project" value="InterPro"/>
</dbReference>
<evidence type="ECO:0000256" key="12">
    <source>
        <dbReference type="ARBA" id="ARBA00030210"/>
    </source>
</evidence>
<dbReference type="InterPro" id="IPR031157">
    <property type="entry name" value="G_TR_CS"/>
</dbReference>
<dbReference type="GO" id="GO:0018444">
    <property type="term" value="C:translation release factor complex"/>
    <property type="evidence" value="ECO:0007669"/>
    <property type="project" value="UniProtKB-ARBA"/>
</dbReference>
<feature type="region of interest" description="Disordered" evidence="15">
    <location>
        <begin position="1"/>
        <end position="58"/>
    </location>
</feature>
<dbReference type="GO" id="GO:0005525">
    <property type="term" value="F:GTP binding"/>
    <property type="evidence" value="ECO:0007669"/>
    <property type="project" value="UniProtKB-KW"/>
</dbReference>
<dbReference type="Pfam" id="PF00009">
    <property type="entry name" value="GTP_EFTU"/>
    <property type="match status" value="1"/>
</dbReference>
<feature type="compositionally biased region" description="Low complexity" evidence="15">
    <location>
        <begin position="217"/>
        <end position="230"/>
    </location>
</feature>
<dbReference type="FunFam" id="3.40.50.300:FF:000503">
    <property type="entry name" value="Peptide chain release factor subunit 3"/>
    <property type="match status" value="1"/>
</dbReference>
<dbReference type="Proteomes" id="UP000269276">
    <property type="component" value="Unassembled WGS sequence"/>
</dbReference>
<dbReference type="InterPro" id="IPR027417">
    <property type="entry name" value="P-loop_NTPase"/>
</dbReference>
<gene>
    <name evidence="17" type="ORF">D0863_04552</name>
</gene>
<dbReference type="SUPFAM" id="SSF52540">
    <property type="entry name" value="P-loop containing nucleoside triphosphate hydrolases"/>
    <property type="match status" value="1"/>
</dbReference>
<comment type="subcellular location">
    <subcellularLocation>
        <location evidence="1">Cytoplasm</location>
    </subcellularLocation>
</comment>
<dbReference type="InterPro" id="IPR054696">
    <property type="entry name" value="GTP-eEF1A_C"/>
</dbReference>
<comment type="caution">
    <text evidence="17">The sequence shown here is derived from an EMBL/GenBank/DDBJ whole genome shotgun (WGS) entry which is preliminary data.</text>
</comment>
<feature type="compositionally biased region" description="Low complexity" evidence="15">
    <location>
        <begin position="161"/>
        <end position="170"/>
    </location>
</feature>
<evidence type="ECO:0000256" key="15">
    <source>
        <dbReference type="SAM" id="MobiDB-lite"/>
    </source>
</evidence>